<feature type="transmembrane region" description="Helical" evidence="9">
    <location>
        <begin position="429"/>
        <end position="447"/>
    </location>
</feature>
<keyword evidence="6 11" id="KW-0418">Kinase</keyword>
<keyword evidence="7" id="KW-0067">ATP-binding</keyword>
<feature type="domain" description="Protein kinase" evidence="10">
    <location>
        <begin position="93"/>
        <end position="378"/>
    </location>
</feature>
<dbReference type="InterPro" id="IPR055372">
    <property type="entry name" value="CBM96"/>
</dbReference>
<dbReference type="Pfam" id="PF00069">
    <property type="entry name" value="Pkinase"/>
    <property type="match status" value="1"/>
</dbReference>
<keyword evidence="5" id="KW-0547">Nucleotide-binding</keyword>
<dbReference type="CDD" id="cd14014">
    <property type="entry name" value="STKc_PknB_like"/>
    <property type="match status" value="1"/>
</dbReference>
<sequence>MNQAGLPTTPSEAESARQAKLEQIRQDVADKLARGVSVNIASVAESNPDLMPELADELRLLELTHRQLLAARRVEALDASPPDDNGEVIVPGYRLDATLGRGGQGVVFRATQLSTGREVAVKVLLGGPLLNRRRQVRLEREVTILASLRHNNIVGVFDHGRTLDGSLFMAMDFIDGQDLDVWVESRRSEAANPSDGVPTGGLPSDYVSSVLTLFVKIVDAVAEAHSRNIVHRDLKPSNVRVDRRNEPYLLDFGLARIVRDDDSPALNERSISMEGDVVGSIPWLSPEQASGTGLDVGAPSDVYSIGVMLYESLTHRHPYPRNGTLAESLLAIQNAIPTPPSHFIPGLSPELDAVVMKALAKNPTDRFATAGEFLDALRRCPTTTSSPTGQRAHAYDPVPPGVAAPPTSAPSTSAPPSSTPPPRRSFRRAVALLVLALSVVLFVVMAWRSIQRPDSKAISPSSAPAATGASPSAGLPGNSEGAVTLLKILPSDDTYVRDGNFSTIPQGVEELRPNSNHVRLEVKTVNEPGFTRDAYLRFPLNTIPSGRKVRSSVLWLYGTALTGRNSSAELFPSINVSAFPFKDANAEWLESTLTWRNRPYLLGWNDLSMALATVDVKTGEESWYPLDLTSFLRAELSEGRRALNVGLHSVPTADINALFTSSETERPPTLHVYLEP</sequence>
<protein>
    <submittedName>
        <fullName evidence="11">Serine/threonine protein kinase</fullName>
    </submittedName>
</protein>
<evidence type="ECO:0000256" key="8">
    <source>
        <dbReference type="SAM" id="MobiDB-lite"/>
    </source>
</evidence>
<feature type="compositionally biased region" description="Low complexity" evidence="8">
    <location>
        <begin position="456"/>
        <end position="476"/>
    </location>
</feature>
<evidence type="ECO:0000256" key="3">
    <source>
        <dbReference type="ARBA" id="ARBA00022679"/>
    </source>
</evidence>
<comment type="subcellular location">
    <subcellularLocation>
        <location evidence="1">Secreted</location>
    </subcellularLocation>
</comment>
<evidence type="ECO:0000256" key="7">
    <source>
        <dbReference type="ARBA" id="ARBA00022840"/>
    </source>
</evidence>
<dbReference type="SUPFAM" id="SSF56112">
    <property type="entry name" value="Protein kinase-like (PK-like)"/>
    <property type="match status" value="1"/>
</dbReference>
<evidence type="ECO:0000256" key="6">
    <source>
        <dbReference type="ARBA" id="ARBA00022777"/>
    </source>
</evidence>
<proteinExistence type="predicted"/>
<dbReference type="Proteomes" id="UP000593765">
    <property type="component" value="Chromosome"/>
</dbReference>
<dbReference type="GO" id="GO:0005576">
    <property type="term" value="C:extracellular region"/>
    <property type="evidence" value="ECO:0007669"/>
    <property type="project" value="UniProtKB-SubCell"/>
</dbReference>
<evidence type="ECO:0000256" key="9">
    <source>
        <dbReference type="SAM" id="Phobius"/>
    </source>
</evidence>
<feature type="region of interest" description="Disordered" evidence="8">
    <location>
        <begin position="380"/>
        <end position="423"/>
    </location>
</feature>
<evidence type="ECO:0000259" key="10">
    <source>
        <dbReference type="PROSITE" id="PS50011"/>
    </source>
</evidence>
<dbReference type="InterPro" id="IPR000719">
    <property type="entry name" value="Prot_kinase_dom"/>
</dbReference>
<dbReference type="SMART" id="SM00220">
    <property type="entry name" value="S_TKc"/>
    <property type="match status" value="1"/>
</dbReference>
<organism evidence="11 12">
    <name type="scientific">Humisphaera borealis</name>
    <dbReference type="NCBI Taxonomy" id="2807512"/>
    <lineage>
        <taxon>Bacteria</taxon>
        <taxon>Pseudomonadati</taxon>
        <taxon>Planctomycetota</taxon>
        <taxon>Phycisphaerae</taxon>
        <taxon>Tepidisphaerales</taxon>
        <taxon>Tepidisphaeraceae</taxon>
        <taxon>Humisphaera</taxon>
    </lineage>
</organism>
<dbReference type="NCBIfam" id="NF033679">
    <property type="entry name" value="DNRLRE_dom"/>
    <property type="match status" value="1"/>
</dbReference>
<dbReference type="InterPro" id="IPR011009">
    <property type="entry name" value="Kinase-like_dom_sf"/>
</dbReference>
<accession>A0A7M2WS75</accession>
<evidence type="ECO:0000313" key="12">
    <source>
        <dbReference type="Proteomes" id="UP000593765"/>
    </source>
</evidence>
<evidence type="ECO:0000313" key="11">
    <source>
        <dbReference type="EMBL" id="QOV87450.1"/>
    </source>
</evidence>
<keyword evidence="2" id="KW-0964">Secreted</keyword>
<dbReference type="PANTHER" id="PTHR43289:SF6">
    <property type="entry name" value="SERINE_THREONINE-PROTEIN KINASE NEKL-3"/>
    <property type="match status" value="1"/>
</dbReference>
<dbReference type="PROSITE" id="PS50011">
    <property type="entry name" value="PROTEIN_KINASE_DOM"/>
    <property type="match status" value="1"/>
</dbReference>
<dbReference type="RefSeq" id="WP_206290352.1">
    <property type="nucleotide sequence ID" value="NZ_CP063458.1"/>
</dbReference>
<evidence type="ECO:0000256" key="4">
    <source>
        <dbReference type="ARBA" id="ARBA00022729"/>
    </source>
</evidence>
<dbReference type="Gene3D" id="3.30.200.20">
    <property type="entry name" value="Phosphorylase Kinase, domain 1"/>
    <property type="match status" value="1"/>
</dbReference>
<name>A0A7M2WS75_9BACT</name>
<feature type="region of interest" description="Disordered" evidence="8">
    <location>
        <begin position="1"/>
        <end position="20"/>
    </location>
</feature>
<dbReference type="KEGG" id="hbs:IPV69_14245"/>
<keyword evidence="9" id="KW-1133">Transmembrane helix</keyword>
<keyword evidence="9" id="KW-0812">Transmembrane</keyword>
<dbReference type="GO" id="GO:0005524">
    <property type="term" value="F:ATP binding"/>
    <property type="evidence" value="ECO:0007669"/>
    <property type="project" value="UniProtKB-KW"/>
</dbReference>
<feature type="compositionally biased region" description="Low complexity" evidence="8">
    <location>
        <begin position="404"/>
        <end position="416"/>
    </location>
</feature>
<dbReference type="EMBL" id="CP063458">
    <property type="protein sequence ID" value="QOV87450.1"/>
    <property type="molecule type" value="Genomic_DNA"/>
</dbReference>
<dbReference type="GO" id="GO:0004674">
    <property type="term" value="F:protein serine/threonine kinase activity"/>
    <property type="evidence" value="ECO:0007669"/>
    <property type="project" value="UniProtKB-KW"/>
</dbReference>
<keyword evidence="11" id="KW-0723">Serine/threonine-protein kinase</keyword>
<dbReference type="Gene3D" id="1.10.510.10">
    <property type="entry name" value="Transferase(Phosphotransferase) domain 1"/>
    <property type="match status" value="1"/>
</dbReference>
<reference evidence="11 12" key="1">
    <citation type="submission" date="2020-10" db="EMBL/GenBank/DDBJ databases">
        <title>Wide distribution of Phycisphaera-like planctomycetes from WD2101 soil group in peatlands and genome analysis of the first cultivated representative.</title>
        <authorList>
            <person name="Dedysh S.N."/>
            <person name="Beletsky A.V."/>
            <person name="Ivanova A."/>
            <person name="Kulichevskaya I.S."/>
            <person name="Suzina N.E."/>
            <person name="Philippov D.A."/>
            <person name="Rakitin A.L."/>
            <person name="Mardanov A.V."/>
            <person name="Ravin N.V."/>
        </authorList>
    </citation>
    <scope>NUCLEOTIDE SEQUENCE [LARGE SCALE GENOMIC DNA]</scope>
    <source>
        <strain evidence="11 12">M1803</strain>
    </source>
</reference>
<keyword evidence="4" id="KW-0732">Signal</keyword>
<dbReference type="PANTHER" id="PTHR43289">
    <property type="entry name" value="MITOGEN-ACTIVATED PROTEIN KINASE KINASE KINASE 20-RELATED"/>
    <property type="match status" value="1"/>
</dbReference>
<evidence type="ECO:0000256" key="1">
    <source>
        <dbReference type="ARBA" id="ARBA00004613"/>
    </source>
</evidence>
<dbReference type="AlphaFoldDB" id="A0A7M2WS75"/>
<keyword evidence="12" id="KW-1185">Reference proteome</keyword>
<keyword evidence="3" id="KW-0808">Transferase</keyword>
<gene>
    <name evidence="11" type="ORF">IPV69_14245</name>
</gene>
<evidence type="ECO:0000256" key="5">
    <source>
        <dbReference type="ARBA" id="ARBA00022741"/>
    </source>
</evidence>
<keyword evidence="9" id="KW-0472">Membrane</keyword>
<feature type="region of interest" description="Disordered" evidence="8">
    <location>
        <begin position="455"/>
        <end position="476"/>
    </location>
</feature>
<evidence type="ECO:0000256" key="2">
    <source>
        <dbReference type="ARBA" id="ARBA00022525"/>
    </source>
</evidence>
<feature type="compositionally biased region" description="Polar residues" evidence="8">
    <location>
        <begin position="1"/>
        <end position="12"/>
    </location>
</feature>
<dbReference type="Pfam" id="PF24517">
    <property type="entry name" value="CBM96"/>
    <property type="match status" value="1"/>
</dbReference>